<keyword evidence="2" id="KW-1185">Reference proteome</keyword>
<accession>A0ABP0ZJG8</accession>
<gene>
    <name evidence="1" type="ORF">LODBEIA_P18060</name>
</gene>
<organism evidence="1 2">
    <name type="scientific">Lodderomyces beijingensis</name>
    <dbReference type="NCBI Taxonomy" id="1775926"/>
    <lineage>
        <taxon>Eukaryota</taxon>
        <taxon>Fungi</taxon>
        <taxon>Dikarya</taxon>
        <taxon>Ascomycota</taxon>
        <taxon>Saccharomycotina</taxon>
        <taxon>Pichiomycetes</taxon>
        <taxon>Debaryomycetaceae</taxon>
        <taxon>Candida/Lodderomyces clade</taxon>
        <taxon>Lodderomyces</taxon>
    </lineage>
</organism>
<dbReference type="PANTHER" id="PTHR28106">
    <property type="entry name" value="MITOCHONDRIAL ATPASE COMPLEX SUBUNIT ATP10"/>
    <property type="match status" value="1"/>
</dbReference>
<reference evidence="1 2" key="1">
    <citation type="submission" date="2024-03" db="EMBL/GenBank/DDBJ databases">
        <authorList>
            <person name="Brejova B."/>
        </authorList>
    </citation>
    <scope>NUCLEOTIDE SEQUENCE [LARGE SCALE GENOMIC DNA]</scope>
    <source>
        <strain evidence="1 2">CBS 14171</strain>
    </source>
</reference>
<evidence type="ECO:0000313" key="2">
    <source>
        <dbReference type="Proteomes" id="UP001497383"/>
    </source>
</evidence>
<proteinExistence type="predicted"/>
<dbReference type="Proteomes" id="UP001497383">
    <property type="component" value="Chromosome 2"/>
</dbReference>
<name>A0ABP0ZJG8_9ASCO</name>
<dbReference type="InterPro" id="IPR007849">
    <property type="entry name" value="ATP10"/>
</dbReference>
<protein>
    <recommendedName>
        <fullName evidence="3">Mitochondrial ATPase complex subunit ATP10</fullName>
    </recommendedName>
</protein>
<dbReference type="GeneID" id="92207002"/>
<evidence type="ECO:0000313" key="1">
    <source>
        <dbReference type="EMBL" id="CAK9437428.1"/>
    </source>
</evidence>
<dbReference type="EMBL" id="OZ022406">
    <property type="protein sequence ID" value="CAK9437428.1"/>
    <property type="molecule type" value="Genomic_DNA"/>
</dbReference>
<evidence type="ECO:0008006" key="3">
    <source>
        <dbReference type="Google" id="ProtNLM"/>
    </source>
</evidence>
<sequence length="292" mass="33648">MSARASRHFSIAARWLEQRAPPRFVNTFNEATKAAQKKSYAITRPIGLESPILLNHRLSDTYSFSNIRNELFGEQAKERRQRNLNYDLKHSPIYEAKSFEHTKGKIFTPPISWFKQDKSLYFPDFVAKTLTGKQESLYAALSDKYSIVRLFSSITGDNCSRSYFKVNNQDYYTTDYAQFTKQFPHFQIIDINMPTSWIKGFLLNLSISNLKKIIPPQRYDHYFILPGHILAPEVRETLHCDNQCSGYIYILDSTGKIRWASSGYATAEDLQLAWKVVKGLEKEASQAASARV</sequence>
<dbReference type="PANTHER" id="PTHR28106:SF1">
    <property type="entry name" value="MITOCHONDRIAL ATPASE COMPLEX SUBUNIT ATP10"/>
    <property type="match status" value="1"/>
</dbReference>
<dbReference type="RefSeq" id="XP_066828744.1">
    <property type="nucleotide sequence ID" value="XM_066971735.1"/>
</dbReference>
<dbReference type="Pfam" id="PF05176">
    <property type="entry name" value="ATP-synt_10"/>
    <property type="match status" value="1"/>
</dbReference>